<dbReference type="InterPro" id="IPR013221">
    <property type="entry name" value="Mur_ligase_cen"/>
</dbReference>
<dbReference type="InterPro" id="IPR036615">
    <property type="entry name" value="Mur_ligase_C_dom_sf"/>
</dbReference>
<feature type="domain" description="Mur ligase C-terminal" evidence="4">
    <location>
        <begin position="355"/>
        <end position="466"/>
    </location>
</feature>
<dbReference type="InterPro" id="IPR051046">
    <property type="entry name" value="MurCDEF_CellWall_CoF430Synth"/>
</dbReference>
<reference evidence="7" key="1">
    <citation type="journal article" date="2019" name="Int. J. Syst. Evol. Microbiol.">
        <title>The Global Catalogue of Microorganisms (GCM) 10K type strain sequencing project: providing services to taxonomists for standard genome sequencing and annotation.</title>
        <authorList>
            <consortium name="The Broad Institute Genomics Platform"/>
            <consortium name="The Broad Institute Genome Sequencing Center for Infectious Disease"/>
            <person name="Wu L."/>
            <person name="Ma J."/>
        </authorList>
    </citation>
    <scope>NUCLEOTIDE SEQUENCE [LARGE SCALE GENOMIC DNA]</scope>
    <source>
        <strain evidence="7">KCTC 42911</strain>
    </source>
</reference>
<evidence type="ECO:0000256" key="1">
    <source>
        <dbReference type="ARBA" id="ARBA00022598"/>
    </source>
</evidence>
<keyword evidence="2" id="KW-0547">Nucleotide-binding</keyword>
<keyword evidence="1 6" id="KW-0436">Ligase</keyword>
<dbReference type="InterPro" id="IPR036565">
    <property type="entry name" value="Mur-like_cat_sf"/>
</dbReference>
<sequence length="510" mass="55125">MKPHATMLHRRPLWTGESLVRALSLAEDALPCHVGPIEYVEFDAFQVSPGALFIPRFVPKVPIVEDEPPVLNEAIERALFRGATLAITDEPLEGFRTDAPILKVPDRFEAFTRLAEIGRNRVERALIGVTGSHGKTTTKDLLHQTFAFFGPTTKTLANSNGPNGIASTLASIPPGTQFCSVELGTSLPGALAETAPMVTPDIAVLTHVGHSHRANFPSKEAILREKAEVLWAARGDYPVLVGPSVAALALQTGTRLGREVFVVGEDADAFARLESCSITARRTKAEIAVDGQQIIVDVPQPGVGYAHAAAFVLAIARLLGMPLHDVAEAMRGFQHPHVQRGARWRLNPGGRGEFVEYIDDAQNSTPDSMRALLAYLRQRQPVRKVLVAGDMLDLGDDEEALHRGLAPDVIGAGIDLFVGIGPLASALAEEIEGVVPTKVYEDIEDAAKLLRSEMRAGDLIVVKGTGYRSLGRIRNLIAAARFQLPIRSDWLIEDGVPEQRVRPVSATNRG</sequence>
<evidence type="ECO:0000313" key="7">
    <source>
        <dbReference type="Proteomes" id="UP001595629"/>
    </source>
</evidence>
<dbReference type="SUPFAM" id="SSF53623">
    <property type="entry name" value="MurD-like peptide ligases, catalytic domain"/>
    <property type="match status" value="1"/>
</dbReference>
<dbReference type="Pfam" id="PF08245">
    <property type="entry name" value="Mur_ligase_M"/>
    <property type="match status" value="1"/>
</dbReference>
<organism evidence="6 7">
    <name type="scientific">Lutimaribacter marinistellae</name>
    <dbReference type="NCBI Taxonomy" id="1820329"/>
    <lineage>
        <taxon>Bacteria</taxon>
        <taxon>Pseudomonadati</taxon>
        <taxon>Pseudomonadota</taxon>
        <taxon>Alphaproteobacteria</taxon>
        <taxon>Rhodobacterales</taxon>
        <taxon>Roseobacteraceae</taxon>
        <taxon>Lutimaribacter</taxon>
    </lineage>
</organism>
<dbReference type="GO" id="GO:0047480">
    <property type="term" value="F:UDP-N-acetylmuramoyl-tripeptide-D-alanyl-D-alanine ligase activity"/>
    <property type="evidence" value="ECO:0007669"/>
    <property type="project" value="UniProtKB-EC"/>
</dbReference>
<dbReference type="SUPFAM" id="SSF53244">
    <property type="entry name" value="MurD-like peptide ligases, peptide-binding domain"/>
    <property type="match status" value="1"/>
</dbReference>
<dbReference type="PANTHER" id="PTHR43024:SF1">
    <property type="entry name" value="UDP-N-ACETYLMURAMOYL-TRIPEPTIDE--D-ALANYL-D-ALANINE LIGASE"/>
    <property type="match status" value="1"/>
</dbReference>
<comment type="caution">
    <text evidence="6">The sequence shown here is derived from an EMBL/GenBank/DDBJ whole genome shotgun (WGS) entry which is preliminary data.</text>
</comment>
<dbReference type="Gene3D" id="3.90.190.20">
    <property type="entry name" value="Mur ligase, C-terminal domain"/>
    <property type="match status" value="1"/>
</dbReference>
<feature type="domain" description="Mur ligase central" evidence="5">
    <location>
        <begin position="129"/>
        <end position="307"/>
    </location>
</feature>
<dbReference type="InterPro" id="IPR004101">
    <property type="entry name" value="Mur_ligase_C"/>
</dbReference>
<dbReference type="RefSeq" id="WP_386737791.1">
    <property type="nucleotide sequence ID" value="NZ_JBHRXI010000049.1"/>
</dbReference>
<dbReference type="EC" id="6.3.2.10" evidence="6"/>
<keyword evidence="7" id="KW-1185">Reference proteome</keyword>
<dbReference type="Pfam" id="PF02875">
    <property type="entry name" value="Mur_ligase_C"/>
    <property type="match status" value="1"/>
</dbReference>
<dbReference type="PANTHER" id="PTHR43024">
    <property type="entry name" value="UDP-N-ACETYLMURAMOYL-TRIPEPTIDE--D-ALANYL-D-ALANINE LIGASE"/>
    <property type="match status" value="1"/>
</dbReference>
<dbReference type="Gene3D" id="3.40.1190.10">
    <property type="entry name" value="Mur-like, catalytic domain"/>
    <property type="match status" value="1"/>
</dbReference>
<keyword evidence="3" id="KW-0067">ATP-binding</keyword>
<accession>A0ABV7TPL4</accession>
<evidence type="ECO:0000256" key="2">
    <source>
        <dbReference type="ARBA" id="ARBA00022741"/>
    </source>
</evidence>
<evidence type="ECO:0000256" key="3">
    <source>
        <dbReference type="ARBA" id="ARBA00022840"/>
    </source>
</evidence>
<protein>
    <submittedName>
        <fullName evidence="6">UDP-N-acetylmuramoyl-tripeptide--D-alanyl-D-alanine ligase</fullName>
        <ecNumber evidence="6">6.3.2.10</ecNumber>
    </submittedName>
</protein>
<evidence type="ECO:0000259" key="4">
    <source>
        <dbReference type="Pfam" id="PF02875"/>
    </source>
</evidence>
<name>A0ABV7TPL4_9RHOB</name>
<evidence type="ECO:0000313" key="6">
    <source>
        <dbReference type="EMBL" id="MFC3616479.1"/>
    </source>
</evidence>
<gene>
    <name evidence="6" type="primary">murF</name>
    <name evidence="6" type="ORF">ACFORG_22275</name>
</gene>
<evidence type="ECO:0000259" key="5">
    <source>
        <dbReference type="Pfam" id="PF08245"/>
    </source>
</evidence>
<dbReference type="Proteomes" id="UP001595629">
    <property type="component" value="Unassembled WGS sequence"/>
</dbReference>
<proteinExistence type="predicted"/>
<dbReference type="EMBL" id="JBHRXI010000049">
    <property type="protein sequence ID" value="MFC3616479.1"/>
    <property type="molecule type" value="Genomic_DNA"/>
</dbReference>